<dbReference type="RefSeq" id="WP_345212354.1">
    <property type="nucleotide sequence ID" value="NZ_BAABFT010000009.1"/>
</dbReference>
<reference evidence="2" key="1">
    <citation type="journal article" date="2019" name="Int. J. Syst. Evol. Microbiol.">
        <title>The Global Catalogue of Microorganisms (GCM) 10K type strain sequencing project: providing services to taxonomists for standard genome sequencing and annotation.</title>
        <authorList>
            <consortium name="The Broad Institute Genomics Platform"/>
            <consortium name="The Broad Institute Genome Sequencing Center for Infectious Disease"/>
            <person name="Wu L."/>
            <person name="Ma J."/>
        </authorList>
    </citation>
    <scope>NUCLEOTIDE SEQUENCE [LARGE SCALE GENOMIC DNA]</scope>
    <source>
        <strain evidence="2">JCM 17705</strain>
    </source>
</reference>
<evidence type="ECO:0000313" key="1">
    <source>
        <dbReference type="EMBL" id="GAA4329497.1"/>
    </source>
</evidence>
<dbReference type="Proteomes" id="UP001500582">
    <property type="component" value="Unassembled WGS sequence"/>
</dbReference>
<dbReference type="EMBL" id="BAABFT010000009">
    <property type="protein sequence ID" value="GAA4329497.1"/>
    <property type="molecule type" value="Genomic_DNA"/>
</dbReference>
<keyword evidence="2" id="KW-1185">Reference proteome</keyword>
<gene>
    <name evidence="1" type="ORF">GCM10023149_34220</name>
</gene>
<sequence>MLKKSGIILLLLLYIATVPGFALNLHYCGKKIASVKIDLPAKKCGPTEAKSKMKCCQDKQIDVKVKDVHQAEKSTSIFAKLFSFDMPALPFEDFILSSQKALSQKLFDRGPPPPDKAAKVPVFIKNCNLRI</sequence>
<dbReference type="InterPro" id="IPR058512">
    <property type="entry name" value="DUF8199"/>
</dbReference>
<comment type="caution">
    <text evidence="1">The sequence shown here is derived from an EMBL/GenBank/DDBJ whole genome shotgun (WGS) entry which is preliminary data.</text>
</comment>
<organism evidence="1 2">
    <name type="scientific">Mucilaginibacter gynuensis</name>
    <dbReference type="NCBI Taxonomy" id="1302236"/>
    <lineage>
        <taxon>Bacteria</taxon>
        <taxon>Pseudomonadati</taxon>
        <taxon>Bacteroidota</taxon>
        <taxon>Sphingobacteriia</taxon>
        <taxon>Sphingobacteriales</taxon>
        <taxon>Sphingobacteriaceae</taxon>
        <taxon>Mucilaginibacter</taxon>
    </lineage>
</organism>
<proteinExistence type="predicted"/>
<dbReference type="NCBIfam" id="NF047658">
    <property type="entry name" value="HYC_CC_PP"/>
    <property type="match status" value="1"/>
</dbReference>
<name>A0ABP8GT29_9SPHI</name>
<dbReference type="Pfam" id="PF26622">
    <property type="entry name" value="DUF8199"/>
    <property type="match status" value="1"/>
</dbReference>
<accession>A0ABP8GT29</accession>
<protein>
    <submittedName>
        <fullName evidence="1">Uncharacterized protein</fullName>
    </submittedName>
</protein>
<dbReference type="InterPro" id="IPR058060">
    <property type="entry name" value="HYC_CC_PP"/>
</dbReference>
<evidence type="ECO:0000313" key="2">
    <source>
        <dbReference type="Proteomes" id="UP001500582"/>
    </source>
</evidence>